<keyword evidence="1" id="KW-0812">Transmembrane</keyword>
<evidence type="ECO:0000313" key="2">
    <source>
        <dbReference type="EMBL" id="SVE29927.1"/>
    </source>
</evidence>
<sequence length="61" mass="6425">VSPPKLIQPILIVLAVGIALPILGSLASASFVPNWRLPHEPLHSDIEGLGGFIAPPCQESF</sequence>
<proteinExistence type="predicted"/>
<protein>
    <submittedName>
        <fullName evidence="2">Uncharacterized protein</fullName>
    </submittedName>
</protein>
<dbReference type="EMBL" id="UINC01207714">
    <property type="protein sequence ID" value="SVE29927.1"/>
    <property type="molecule type" value="Genomic_DNA"/>
</dbReference>
<accession>A0A383CC32</accession>
<reference evidence="2" key="1">
    <citation type="submission" date="2018-05" db="EMBL/GenBank/DDBJ databases">
        <authorList>
            <person name="Lanie J.A."/>
            <person name="Ng W.-L."/>
            <person name="Kazmierczak K.M."/>
            <person name="Andrzejewski T.M."/>
            <person name="Davidsen T.M."/>
            <person name="Wayne K.J."/>
            <person name="Tettelin H."/>
            <person name="Glass J.I."/>
            <person name="Rusch D."/>
            <person name="Podicherti R."/>
            <person name="Tsui H.-C.T."/>
            <person name="Winkler M.E."/>
        </authorList>
    </citation>
    <scope>NUCLEOTIDE SEQUENCE</scope>
</reference>
<feature type="non-terminal residue" evidence="2">
    <location>
        <position position="1"/>
    </location>
</feature>
<feature type="transmembrane region" description="Helical" evidence="1">
    <location>
        <begin position="6"/>
        <end position="32"/>
    </location>
</feature>
<evidence type="ECO:0000256" key="1">
    <source>
        <dbReference type="SAM" id="Phobius"/>
    </source>
</evidence>
<organism evidence="2">
    <name type="scientific">marine metagenome</name>
    <dbReference type="NCBI Taxonomy" id="408172"/>
    <lineage>
        <taxon>unclassified sequences</taxon>
        <taxon>metagenomes</taxon>
        <taxon>ecological metagenomes</taxon>
    </lineage>
</organism>
<name>A0A383CC32_9ZZZZ</name>
<gene>
    <name evidence="2" type="ORF">METZ01_LOCUS482781</name>
</gene>
<dbReference type="AlphaFoldDB" id="A0A383CC32"/>
<keyword evidence="1" id="KW-1133">Transmembrane helix</keyword>
<keyword evidence="1" id="KW-0472">Membrane</keyword>